<dbReference type="Proteomes" id="UP000745859">
    <property type="component" value="Unassembled WGS sequence"/>
</dbReference>
<dbReference type="PROSITE" id="PS51257">
    <property type="entry name" value="PROKAR_LIPOPROTEIN"/>
    <property type="match status" value="1"/>
</dbReference>
<gene>
    <name evidence="1" type="ORF">FHR24_002653</name>
</gene>
<accession>A0ABX0UE66</accession>
<evidence type="ECO:0008006" key="3">
    <source>
        <dbReference type="Google" id="ProtNLM"/>
    </source>
</evidence>
<sequence>MKKILPFLLLFVFIGCVKEEENNCPEYNYSSSSYYLDPSIYSEYTPIEISVDNMGDLITFEEPFEVEKSGKIYIKDNLLIVQEQEKGYHFYDNSNPENPIQTKFLRIENTTDIAIRDNSFYISHYNDLVTLNINLIDFTFTETGREKEVLTNYYAYYKISPDGYYFTSSEGKVITGFIKKENFERPDFPTFMYSDCYEYSVVSDGGNKFDGQGGSLSTFTLKGDYLYTVDYNKLNSFLIEGANQKNPAFVGAINVGFGIETLSSFGDNLFIGSTSAMYIYGLQNPAVPNFKSISNHFRACDPVIANEQNAFVTIHGGSRCGGDSNQLKVYNITDVENPVLLLDKTLVEPKGMALYGDYLFVADTAIRIFDVSDVENGNVSFVHKIDRNVNDLIIRENHLFAIGNNGVYQYTLENSTDLTVSMVSELVF</sequence>
<keyword evidence="2" id="KW-1185">Reference proteome</keyword>
<organism evidence="1 2">
    <name type="scientific">Wenyingzhuangia heitensis</name>
    <dbReference type="NCBI Taxonomy" id="1487859"/>
    <lineage>
        <taxon>Bacteria</taxon>
        <taxon>Pseudomonadati</taxon>
        <taxon>Bacteroidota</taxon>
        <taxon>Flavobacteriia</taxon>
        <taxon>Flavobacteriales</taxon>
        <taxon>Flavobacteriaceae</taxon>
        <taxon>Wenyingzhuangia</taxon>
    </lineage>
</organism>
<dbReference type="EMBL" id="JAASQL010000004">
    <property type="protein sequence ID" value="NIJ46175.1"/>
    <property type="molecule type" value="Genomic_DNA"/>
</dbReference>
<comment type="caution">
    <text evidence="1">The sequence shown here is derived from an EMBL/GenBank/DDBJ whole genome shotgun (WGS) entry which is preliminary data.</text>
</comment>
<dbReference type="RefSeq" id="WP_167189705.1">
    <property type="nucleotide sequence ID" value="NZ_JAASQL010000004.1"/>
</dbReference>
<proteinExistence type="predicted"/>
<name>A0ABX0UE66_9FLAO</name>
<protein>
    <recommendedName>
        <fullName evidence="3">LVIVD repeat-containing protein</fullName>
    </recommendedName>
</protein>
<evidence type="ECO:0000313" key="1">
    <source>
        <dbReference type="EMBL" id="NIJ46175.1"/>
    </source>
</evidence>
<reference evidence="1 2" key="1">
    <citation type="submission" date="2020-03" db="EMBL/GenBank/DDBJ databases">
        <title>Genomic Encyclopedia of Type Strains, Phase IV (KMG-IV): sequencing the most valuable type-strain genomes for metagenomic binning, comparative biology and taxonomic classification.</title>
        <authorList>
            <person name="Goeker M."/>
        </authorList>
    </citation>
    <scope>NUCLEOTIDE SEQUENCE [LARGE SCALE GENOMIC DNA]</scope>
    <source>
        <strain evidence="1 2">DSM 101599</strain>
    </source>
</reference>
<evidence type="ECO:0000313" key="2">
    <source>
        <dbReference type="Proteomes" id="UP000745859"/>
    </source>
</evidence>
<dbReference type="SUPFAM" id="SSF63825">
    <property type="entry name" value="YWTD domain"/>
    <property type="match status" value="1"/>
</dbReference>